<dbReference type="InterPro" id="IPR020901">
    <property type="entry name" value="Prtase_inh_Kunz-CS"/>
</dbReference>
<dbReference type="Proteomes" id="UP000192223">
    <property type="component" value="Unplaced"/>
</dbReference>
<evidence type="ECO:0000259" key="9">
    <source>
        <dbReference type="PROSITE" id="PS50279"/>
    </source>
</evidence>
<dbReference type="FunFam" id="4.10.410.10:FF:000025">
    <property type="entry name" value="Papilin-like Protein"/>
    <property type="match status" value="1"/>
</dbReference>
<evidence type="ECO:0000256" key="7">
    <source>
        <dbReference type="ARBA" id="ARBA00023240"/>
    </source>
</evidence>
<dbReference type="InterPro" id="IPR050098">
    <property type="entry name" value="TFPI/VKTCI-like"/>
</dbReference>
<gene>
    <name evidence="11" type="primary">LOC108733981</name>
</gene>
<evidence type="ECO:0000256" key="6">
    <source>
        <dbReference type="ARBA" id="ARBA00023157"/>
    </source>
</evidence>
<evidence type="ECO:0000313" key="11">
    <source>
        <dbReference type="RefSeq" id="XP_018320851.1"/>
    </source>
</evidence>
<dbReference type="InterPro" id="IPR002223">
    <property type="entry name" value="Kunitz_BPTI"/>
</dbReference>
<dbReference type="RefSeq" id="XP_018320851.1">
    <property type="nucleotide sequence ID" value="XM_018465349.2"/>
</dbReference>
<reference evidence="11" key="1">
    <citation type="submission" date="2025-08" db="UniProtKB">
        <authorList>
            <consortium name="RefSeq"/>
        </authorList>
    </citation>
    <scope>IDENTIFICATION</scope>
    <source>
        <tissue evidence="11">Entire body</tissue>
    </source>
</reference>
<dbReference type="SUPFAM" id="SSF57362">
    <property type="entry name" value="BPTI-like"/>
    <property type="match status" value="1"/>
</dbReference>
<name>A0A1W4WA31_AGRPL</name>
<dbReference type="PROSITE" id="PS50279">
    <property type="entry name" value="BPTI_KUNITZ_2"/>
    <property type="match status" value="1"/>
</dbReference>
<dbReference type="GO" id="GO:0004867">
    <property type="term" value="F:serine-type endopeptidase inhibitor activity"/>
    <property type="evidence" value="ECO:0007669"/>
    <property type="project" value="UniProtKB-KW"/>
</dbReference>
<evidence type="ECO:0000313" key="10">
    <source>
        <dbReference type="Proteomes" id="UP000192223"/>
    </source>
</evidence>
<keyword evidence="8" id="KW-1203">Blood coagulation cascade inhibiting toxin</keyword>
<evidence type="ECO:0000256" key="3">
    <source>
        <dbReference type="ARBA" id="ARBA00022656"/>
    </source>
</evidence>
<keyword evidence="5" id="KW-0722">Serine protease inhibitor</keyword>
<dbReference type="STRING" id="224129.A0A1W4WA31"/>
<evidence type="ECO:0000256" key="5">
    <source>
        <dbReference type="ARBA" id="ARBA00022900"/>
    </source>
</evidence>
<comment type="subcellular location">
    <subcellularLocation>
        <location evidence="1">Secreted</location>
    </subcellularLocation>
</comment>
<keyword evidence="4" id="KW-0646">Protease inhibitor</keyword>
<evidence type="ECO:0000256" key="2">
    <source>
        <dbReference type="ARBA" id="ARBA00022525"/>
    </source>
</evidence>
<dbReference type="OrthoDB" id="4473401at2759"/>
<evidence type="ECO:0000256" key="8">
    <source>
        <dbReference type="ARBA" id="ARBA00034146"/>
    </source>
</evidence>
<dbReference type="InParanoid" id="A0A1W4WA31"/>
<dbReference type="PANTHER" id="PTHR10083">
    <property type="entry name" value="KUNITZ-TYPE PROTEASE INHIBITOR-RELATED"/>
    <property type="match status" value="1"/>
</dbReference>
<dbReference type="Pfam" id="PF00014">
    <property type="entry name" value="Kunitz_BPTI"/>
    <property type="match status" value="1"/>
</dbReference>
<dbReference type="PANTHER" id="PTHR10083:SF376">
    <property type="entry name" value="SERINE PEPTIDASE INHIBITOR, KUNITZ TYPE, 3"/>
    <property type="match status" value="1"/>
</dbReference>
<dbReference type="GO" id="GO:0090729">
    <property type="term" value="F:toxin activity"/>
    <property type="evidence" value="ECO:0007669"/>
    <property type="project" value="UniProtKB-KW"/>
</dbReference>
<dbReference type="PROSITE" id="PS00280">
    <property type="entry name" value="BPTI_KUNITZ_1"/>
    <property type="match status" value="1"/>
</dbReference>
<dbReference type="GeneID" id="108733981"/>
<accession>A0A1W4WA31</accession>
<evidence type="ECO:0000256" key="1">
    <source>
        <dbReference type="ARBA" id="ARBA00004613"/>
    </source>
</evidence>
<sequence>MFNNFLYIAEEDPEEICKLPPVKGFCRALLPRWRYDAAARKCVEFNYGGCGGNANNFMTNEDCMKRCEGVSA</sequence>
<dbReference type="AlphaFoldDB" id="A0A1W4WA31"/>
<dbReference type="PRINTS" id="PR00759">
    <property type="entry name" value="BASICPTASE"/>
</dbReference>
<keyword evidence="6" id="KW-1015">Disulfide bond</keyword>
<dbReference type="SMART" id="SM00131">
    <property type="entry name" value="KU"/>
    <property type="match status" value="1"/>
</dbReference>
<organism evidence="10 11">
    <name type="scientific">Agrilus planipennis</name>
    <name type="common">Emerald ash borer</name>
    <name type="synonym">Agrilus marcopoli</name>
    <dbReference type="NCBI Taxonomy" id="224129"/>
    <lineage>
        <taxon>Eukaryota</taxon>
        <taxon>Metazoa</taxon>
        <taxon>Ecdysozoa</taxon>
        <taxon>Arthropoda</taxon>
        <taxon>Hexapoda</taxon>
        <taxon>Insecta</taxon>
        <taxon>Pterygota</taxon>
        <taxon>Neoptera</taxon>
        <taxon>Endopterygota</taxon>
        <taxon>Coleoptera</taxon>
        <taxon>Polyphaga</taxon>
        <taxon>Elateriformia</taxon>
        <taxon>Buprestoidea</taxon>
        <taxon>Buprestidae</taxon>
        <taxon>Agrilinae</taxon>
        <taxon>Agrilus</taxon>
    </lineage>
</organism>
<dbReference type="KEGG" id="apln:108733981"/>
<dbReference type="InterPro" id="IPR036880">
    <property type="entry name" value="Kunitz_BPTI_sf"/>
</dbReference>
<dbReference type="FunCoup" id="A0A1W4WA31">
    <property type="interactions" value="17"/>
</dbReference>
<evidence type="ECO:0000256" key="4">
    <source>
        <dbReference type="ARBA" id="ARBA00022690"/>
    </source>
</evidence>
<protein>
    <submittedName>
        <fullName evidence="11">U-actitoxin-Avd3q</fullName>
    </submittedName>
</protein>
<keyword evidence="10" id="KW-1185">Reference proteome</keyword>
<keyword evidence="2" id="KW-0964">Secreted</keyword>
<keyword evidence="7" id="KW-1199">Hemostasis impairing toxin</keyword>
<dbReference type="GO" id="GO:0005615">
    <property type="term" value="C:extracellular space"/>
    <property type="evidence" value="ECO:0007669"/>
    <property type="project" value="TreeGrafter"/>
</dbReference>
<proteinExistence type="predicted"/>
<feature type="domain" description="BPTI/Kunitz inhibitor" evidence="9">
    <location>
        <begin position="17"/>
        <end position="67"/>
    </location>
</feature>
<keyword evidence="3" id="KW-0800">Toxin</keyword>
<dbReference type="Gene3D" id="4.10.410.10">
    <property type="entry name" value="Pancreatic trypsin inhibitor Kunitz domain"/>
    <property type="match status" value="1"/>
</dbReference>